<gene>
    <name evidence="1" type="ORF">XAT740_LOCUS50548</name>
</gene>
<accession>A0A816CLG5</accession>
<keyword evidence="2" id="KW-1185">Reference proteome</keyword>
<reference evidence="1" key="1">
    <citation type="submission" date="2021-02" db="EMBL/GenBank/DDBJ databases">
        <authorList>
            <person name="Nowell W R."/>
        </authorList>
    </citation>
    <scope>NUCLEOTIDE SEQUENCE</scope>
</reference>
<evidence type="ECO:0000313" key="1">
    <source>
        <dbReference type="EMBL" id="CAF1623260.1"/>
    </source>
</evidence>
<sequence>MGDKNKFYHEVQLQLTADNHPQLRVLKDRIERQLDKAEKLYEVLLKQTSDQSARANYNHQLGYLKRQQDDRKMALKYRGRTLEISEKTFVRITLIWLYFVQHRHGVSQHGRVFESPQLFGTDSGHWTAWSTD</sequence>
<dbReference type="EMBL" id="CAJNOR010007784">
    <property type="protein sequence ID" value="CAF1623260.1"/>
    <property type="molecule type" value="Genomic_DNA"/>
</dbReference>
<proteinExistence type="predicted"/>
<organism evidence="1 2">
    <name type="scientific">Adineta ricciae</name>
    <name type="common">Rotifer</name>
    <dbReference type="NCBI Taxonomy" id="249248"/>
    <lineage>
        <taxon>Eukaryota</taxon>
        <taxon>Metazoa</taxon>
        <taxon>Spiralia</taxon>
        <taxon>Gnathifera</taxon>
        <taxon>Rotifera</taxon>
        <taxon>Eurotatoria</taxon>
        <taxon>Bdelloidea</taxon>
        <taxon>Adinetida</taxon>
        <taxon>Adinetidae</taxon>
        <taxon>Adineta</taxon>
    </lineage>
</organism>
<dbReference type="Proteomes" id="UP000663828">
    <property type="component" value="Unassembled WGS sequence"/>
</dbReference>
<protein>
    <submittedName>
        <fullName evidence="1">Uncharacterized protein</fullName>
    </submittedName>
</protein>
<evidence type="ECO:0000313" key="2">
    <source>
        <dbReference type="Proteomes" id="UP000663828"/>
    </source>
</evidence>
<dbReference type="SUPFAM" id="SSF81901">
    <property type="entry name" value="HCP-like"/>
    <property type="match status" value="1"/>
</dbReference>
<comment type="caution">
    <text evidence="1">The sequence shown here is derived from an EMBL/GenBank/DDBJ whole genome shotgun (WGS) entry which is preliminary data.</text>
</comment>
<feature type="non-terminal residue" evidence="1">
    <location>
        <position position="1"/>
    </location>
</feature>
<name>A0A816CLG5_ADIRI</name>
<dbReference type="AlphaFoldDB" id="A0A816CLG5"/>